<dbReference type="EMBL" id="BOPO01000055">
    <property type="protein sequence ID" value="GIL28016.1"/>
    <property type="molecule type" value="Genomic_DNA"/>
</dbReference>
<protein>
    <submittedName>
        <fullName evidence="2">ChaP protein</fullName>
    </submittedName>
</protein>
<dbReference type="CDD" id="cd08351">
    <property type="entry name" value="ChaP_like"/>
    <property type="match status" value="1"/>
</dbReference>
<evidence type="ECO:0000313" key="3">
    <source>
        <dbReference type="Proteomes" id="UP000614996"/>
    </source>
</evidence>
<feature type="domain" description="VOC" evidence="1">
    <location>
        <begin position="4"/>
        <end position="123"/>
    </location>
</feature>
<sequence>MSVDLNHTIAPAHDPRASAQFLAEILGLSVDPPLAHFTPVTLANGISLDYDQLDDFEPHHYAFMVSEQEFDAALSRIRRGGVTHYGDPACQEVGQIYHSERTEGRRGLYFRDPDGHLMEILTPGGAGS</sequence>
<keyword evidence="3" id="KW-1185">Reference proteome</keyword>
<reference evidence="3" key="1">
    <citation type="journal article" date="2021" name="Int. J. Syst. Evol. Microbiol.">
        <title>Actinocatenispora comari sp. nov., an endophytic actinomycete isolated from aerial parts of Comarum salesowianum.</title>
        <authorList>
            <person name="Oyunbileg N."/>
            <person name="Iizaka Y."/>
            <person name="Hamada M."/>
            <person name="Davaapurev B.O."/>
            <person name="Fukumoto A."/>
            <person name="Tsetseg B."/>
            <person name="Kato F."/>
            <person name="Tamura T."/>
            <person name="Batkhuu J."/>
            <person name="Anzai Y."/>
        </authorList>
    </citation>
    <scope>NUCLEOTIDE SEQUENCE [LARGE SCALE GENOMIC DNA]</scope>
    <source>
        <strain evidence="3">NUM-2625</strain>
    </source>
</reference>
<dbReference type="Pfam" id="PF00903">
    <property type="entry name" value="Glyoxalase"/>
    <property type="match status" value="1"/>
</dbReference>
<dbReference type="SUPFAM" id="SSF54593">
    <property type="entry name" value="Glyoxalase/Bleomycin resistance protein/Dihydroxybiphenyl dioxygenase"/>
    <property type="match status" value="1"/>
</dbReference>
<gene>
    <name evidence="2" type="ORF">NUM_32700</name>
</gene>
<dbReference type="Proteomes" id="UP000614996">
    <property type="component" value="Unassembled WGS sequence"/>
</dbReference>
<proteinExistence type="predicted"/>
<dbReference type="InterPro" id="IPR004360">
    <property type="entry name" value="Glyas_Fos-R_dOase_dom"/>
</dbReference>
<accession>A0A8J4AAI0</accession>
<evidence type="ECO:0000259" key="1">
    <source>
        <dbReference type="PROSITE" id="PS51819"/>
    </source>
</evidence>
<dbReference type="Gene3D" id="3.10.180.10">
    <property type="entry name" value="2,3-Dihydroxybiphenyl 1,2-Dioxygenase, domain 1"/>
    <property type="match status" value="1"/>
</dbReference>
<organism evidence="2 3">
    <name type="scientific">Actinocatenispora comari</name>
    <dbReference type="NCBI Taxonomy" id="2807577"/>
    <lineage>
        <taxon>Bacteria</taxon>
        <taxon>Bacillati</taxon>
        <taxon>Actinomycetota</taxon>
        <taxon>Actinomycetes</taxon>
        <taxon>Micromonosporales</taxon>
        <taxon>Micromonosporaceae</taxon>
        <taxon>Actinocatenispora</taxon>
    </lineage>
</organism>
<comment type="caution">
    <text evidence="2">The sequence shown here is derived from an EMBL/GenBank/DDBJ whole genome shotgun (WGS) entry which is preliminary data.</text>
</comment>
<dbReference type="AlphaFoldDB" id="A0A8J4AAI0"/>
<dbReference type="RefSeq" id="WP_207125749.1">
    <property type="nucleotide sequence ID" value="NZ_BOPO01000055.1"/>
</dbReference>
<dbReference type="InterPro" id="IPR029068">
    <property type="entry name" value="Glyas_Bleomycin-R_OHBP_Dase"/>
</dbReference>
<dbReference type="PROSITE" id="PS51819">
    <property type="entry name" value="VOC"/>
    <property type="match status" value="1"/>
</dbReference>
<name>A0A8J4AAI0_9ACTN</name>
<dbReference type="InterPro" id="IPR037523">
    <property type="entry name" value="VOC_core"/>
</dbReference>
<evidence type="ECO:0000313" key="2">
    <source>
        <dbReference type="EMBL" id="GIL28016.1"/>
    </source>
</evidence>